<feature type="compositionally biased region" description="Basic and acidic residues" evidence="1">
    <location>
        <begin position="555"/>
        <end position="571"/>
    </location>
</feature>
<sequence length="840" mass="93143">MRRGGGGPPPRRRRRRRWGCLGERGRKQPGGNRMEGDERAAAAAAAGIRLVRCPRCDKFLPELPAYSVYVCGGCGAALQAKKKYSGQASDNSDNGNVKYLEVLESVPEAPEAMRGASTDDRLVPNRISSLHSRSVYNHEDNRIPRGPSTSGGEATIRKDGREAKYMRILNGDNADMMKSARGRGISDIYPRSPIDAIPPASYQGEDFVDYQLQSKYKYSNREHANDRELDGPSRVRGLEKDRAEILMMLDELRDQVQQSCEVTDAPSRSATTNRPADSSSSHGTHDRPSKLRHDQSVLHWNGSHHSPSSNMPSPNIPQVHAPLPTRQNLHGYAEPIPHARASSYPAGAAYSCRNFDNFFFGHHDHDPLLSCHHEGLYHQPICSCLNCYHREFLPVQGTPLGFSDQRAPYLMNSYGAYPVEGPLFGQQRYTSRGTNTSLQRNHLRNNVSKKPAQICEPIAGGAPFTICYNCYEVLRIPMKHSSSGKEYKLRCGSCSHVIVVKLDGSRLNVSEPMPGTHLSAEPQNVIGDSMRNTWQANADERLLPQYCFSIGSRGSQEKDLESNSSESDSKHTPIGTDSENTPQSRDLHSEANVVSRVPSLPHHDHCGLSPSEDSVVGSRSTHSEHEKAILLTENCKRNSIKDVCVANETQSPVKEFDDTINFPQNFGHTRSTKPGDSFLTNLIKRSFKMNHGTRNGRARVFVNGFPISDRAVRKAEKLAGEICPGDYWYDYRAGFWGVMGQPCLGMIPPYIPEFNYPMPKNCGGGNTGIFINGRELHQKDLDLLVSRGLSDSPGKSYIVENSGKVSDEVSGEELYGLGKLAPTVEKMRRGFGMRVPRIIQ</sequence>
<name>J3MEM2_ORYBR</name>
<organism evidence="4">
    <name type="scientific">Oryza brachyantha</name>
    <name type="common">malo sina</name>
    <dbReference type="NCBI Taxonomy" id="4533"/>
    <lineage>
        <taxon>Eukaryota</taxon>
        <taxon>Viridiplantae</taxon>
        <taxon>Streptophyta</taxon>
        <taxon>Embryophyta</taxon>
        <taxon>Tracheophyta</taxon>
        <taxon>Spermatophyta</taxon>
        <taxon>Magnoliopsida</taxon>
        <taxon>Liliopsida</taxon>
        <taxon>Poales</taxon>
        <taxon>Poaceae</taxon>
        <taxon>BOP clade</taxon>
        <taxon>Oryzoideae</taxon>
        <taxon>Oryzeae</taxon>
        <taxon>Oryzinae</taxon>
        <taxon>Oryza</taxon>
    </lineage>
</organism>
<dbReference type="HOGENOM" id="CLU_010277_0_0_1"/>
<accession>J3MEM2</accession>
<dbReference type="STRING" id="4533.J3MEM2"/>
<proteinExistence type="predicted"/>
<protein>
    <submittedName>
        <fullName evidence="4">Uncharacterized protein</fullName>
    </submittedName>
</protein>
<dbReference type="eggNOG" id="ENOG502QTCM">
    <property type="taxonomic scope" value="Eukaryota"/>
</dbReference>
<dbReference type="PANTHER" id="PTHR31105:SF22">
    <property type="entry name" value="OS06G0524300 PROTEIN"/>
    <property type="match status" value="1"/>
</dbReference>
<dbReference type="GO" id="GO:1900150">
    <property type="term" value="P:regulation of defense response to fungus"/>
    <property type="evidence" value="ECO:0007669"/>
    <property type="project" value="InterPro"/>
</dbReference>
<feature type="compositionally biased region" description="Polar residues" evidence="1">
    <location>
        <begin position="575"/>
        <end position="584"/>
    </location>
</feature>
<feature type="region of interest" description="Disordered" evidence="1">
    <location>
        <begin position="257"/>
        <end position="323"/>
    </location>
</feature>
<dbReference type="Pfam" id="PF22910">
    <property type="entry name" value="EDR4-like_1st"/>
    <property type="match status" value="1"/>
</dbReference>
<evidence type="ECO:0000313" key="4">
    <source>
        <dbReference type="EnsemblPlants" id="OB06G24660.1"/>
    </source>
</evidence>
<dbReference type="Proteomes" id="UP000006038">
    <property type="component" value="Chromosome 6"/>
</dbReference>
<dbReference type="Gramene" id="OB06G24660.1">
    <property type="protein sequence ID" value="OB06G24660.1"/>
    <property type="gene ID" value="OB06G24660"/>
</dbReference>
<dbReference type="AlphaFoldDB" id="J3MEM2"/>
<dbReference type="EnsemblPlants" id="OB06G24660.1">
    <property type="protein sequence ID" value="OB06G24660.1"/>
    <property type="gene ID" value="OB06G24660"/>
</dbReference>
<dbReference type="Pfam" id="PF11331">
    <property type="entry name" value="Zn_ribbon_12"/>
    <property type="match status" value="1"/>
</dbReference>
<feature type="domain" description="Enhanced disease resistance 4-like N-terminal" evidence="3">
    <location>
        <begin position="48"/>
        <end position="80"/>
    </location>
</feature>
<reference evidence="4" key="2">
    <citation type="submission" date="2013-04" db="UniProtKB">
        <authorList>
            <consortium name="EnsemblPlants"/>
        </authorList>
    </citation>
    <scope>IDENTIFICATION</scope>
</reference>
<evidence type="ECO:0000256" key="1">
    <source>
        <dbReference type="SAM" id="MobiDB-lite"/>
    </source>
</evidence>
<feature type="region of interest" description="Disordered" evidence="1">
    <location>
        <begin position="555"/>
        <end position="622"/>
    </location>
</feature>
<feature type="domain" description="Probable zinc-ribbon" evidence="2">
    <location>
        <begin position="459"/>
        <end position="502"/>
    </location>
</feature>
<evidence type="ECO:0000259" key="3">
    <source>
        <dbReference type="Pfam" id="PF22910"/>
    </source>
</evidence>
<dbReference type="InterPro" id="IPR040244">
    <property type="entry name" value="EDR4-like"/>
</dbReference>
<dbReference type="InterPro" id="IPR055126">
    <property type="entry name" value="EDR4-like_N"/>
</dbReference>
<feature type="compositionally biased region" description="Basic and acidic residues" evidence="1">
    <location>
        <begin position="283"/>
        <end position="296"/>
    </location>
</feature>
<feature type="compositionally biased region" description="Low complexity" evidence="1">
    <location>
        <begin position="303"/>
        <end position="317"/>
    </location>
</feature>
<gene>
    <name evidence="4" type="primary">LOC102709850</name>
</gene>
<dbReference type="PANTHER" id="PTHR31105">
    <property type="entry name" value="EXTRA-LARGE G-PROTEIN-LIKE"/>
    <property type="match status" value="1"/>
</dbReference>
<keyword evidence="5" id="KW-1185">Reference proteome</keyword>
<evidence type="ECO:0000259" key="2">
    <source>
        <dbReference type="Pfam" id="PF11331"/>
    </source>
</evidence>
<evidence type="ECO:0000313" key="5">
    <source>
        <dbReference type="Proteomes" id="UP000006038"/>
    </source>
</evidence>
<feature type="compositionally biased region" description="Polar residues" evidence="1">
    <location>
        <begin position="257"/>
        <end position="282"/>
    </location>
</feature>
<feature type="region of interest" description="Disordered" evidence="1">
    <location>
        <begin position="138"/>
        <end position="159"/>
    </location>
</feature>
<dbReference type="InterPro" id="IPR021480">
    <property type="entry name" value="Zinc_ribbon_12"/>
</dbReference>
<reference evidence="4" key="1">
    <citation type="journal article" date="2013" name="Nat. Commun.">
        <title>Whole-genome sequencing of Oryza brachyantha reveals mechanisms underlying Oryza genome evolution.</title>
        <authorList>
            <person name="Chen J."/>
            <person name="Huang Q."/>
            <person name="Gao D."/>
            <person name="Wang J."/>
            <person name="Lang Y."/>
            <person name="Liu T."/>
            <person name="Li B."/>
            <person name="Bai Z."/>
            <person name="Luis Goicoechea J."/>
            <person name="Liang C."/>
            <person name="Chen C."/>
            <person name="Zhang W."/>
            <person name="Sun S."/>
            <person name="Liao Y."/>
            <person name="Zhang X."/>
            <person name="Yang L."/>
            <person name="Song C."/>
            <person name="Wang M."/>
            <person name="Shi J."/>
            <person name="Liu G."/>
            <person name="Liu J."/>
            <person name="Zhou H."/>
            <person name="Zhou W."/>
            <person name="Yu Q."/>
            <person name="An N."/>
            <person name="Chen Y."/>
            <person name="Cai Q."/>
            <person name="Wang B."/>
            <person name="Liu B."/>
            <person name="Min J."/>
            <person name="Huang Y."/>
            <person name="Wu H."/>
            <person name="Li Z."/>
            <person name="Zhang Y."/>
            <person name="Yin Y."/>
            <person name="Song W."/>
            <person name="Jiang J."/>
            <person name="Jackson S.A."/>
            <person name="Wing R.A."/>
            <person name="Wang J."/>
            <person name="Chen M."/>
        </authorList>
    </citation>
    <scope>NUCLEOTIDE SEQUENCE [LARGE SCALE GENOMIC DNA]</scope>
    <source>
        <strain evidence="4">cv. IRGC 101232</strain>
    </source>
</reference>
<dbReference type="OMA" id="QNDHAYS"/>
<feature type="region of interest" description="Disordered" evidence="1">
    <location>
        <begin position="1"/>
        <end position="36"/>
    </location>
</feature>